<dbReference type="InParanoid" id="A0A259TY90"/>
<evidence type="ECO:0000313" key="7">
    <source>
        <dbReference type="Proteomes" id="UP000216446"/>
    </source>
</evidence>
<accession>A0A259TY90</accession>
<dbReference type="GO" id="GO:0016765">
    <property type="term" value="F:transferase activity, transferring alkyl or aryl (other than methyl) groups"/>
    <property type="evidence" value="ECO:0007669"/>
    <property type="project" value="UniProtKB-ARBA"/>
</dbReference>
<sequence length="462" mass="49724">MWHDSILDTIGNTPLVRLNALASDLPCTVLAKVEFFNPGASVKDRIGLAMVDDAERKGLLKPGGTIIEGTSGNTGFGLALVAIARGYSCIFTTTDKQSQAKIDSLRALGAEVIVCPTAVAPEDPRSYYSVAKRLSEEIPNSFYPNQYDHPANAQAHYDSTGPELWEQTEGRITHFIAGAGTGGTISGTTRYLKEQNPAVKSIGVDPYGSVYYKYFHSGGEFDEAEIFPYLTEGVGEDILAGNMDFSLLDDYVRVTDKEAMQMTRRLAKEEGLFVGQSCGMAMAGALDWMRDHAGELTPEDVVVVLLPDNGFRYLAKTFNDDWMRQHGFLEAPRALTAGDVLVSRPGGVFSVSPQATLADAVEVMNEHGISQLPVYDGETLVGSLNERGILARLVADPEARQERVEAVMGEPFPVVEADVSVAGLSAHLENGMGAVLVRATTSGEAHILTRSDLIAALAQQTS</sequence>
<keyword evidence="3" id="KW-0663">Pyridoxal phosphate</keyword>
<dbReference type="InterPro" id="IPR046342">
    <property type="entry name" value="CBS_dom_sf"/>
</dbReference>
<protein>
    <submittedName>
        <fullName evidence="6">Cystathionine beta-synthase</fullName>
    </submittedName>
</protein>
<dbReference type="InterPro" id="IPR001926">
    <property type="entry name" value="TrpB-like_PALP"/>
</dbReference>
<dbReference type="RefSeq" id="WP_094547245.1">
    <property type="nucleotide sequence ID" value="NZ_MQWB01000001.1"/>
</dbReference>
<dbReference type="Proteomes" id="UP000216446">
    <property type="component" value="Unassembled WGS sequence"/>
</dbReference>
<comment type="caution">
    <text evidence="6">The sequence shown here is derived from an EMBL/GenBank/DDBJ whole genome shotgun (WGS) entry which is preliminary data.</text>
</comment>
<evidence type="ECO:0000256" key="1">
    <source>
        <dbReference type="ARBA" id="ARBA00001933"/>
    </source>
</evidence>
<dbReference type="InterPro" id="IPR050214">
    <property type="entry name" value="Cys_Synth/Cystath_Beta-Synth"/>
</dbReference>
<evidence type="ECO:0000256" key="4">
    <source>
        <dbReference type="PROSITE-ProRule" id="PRU00703"/>
    </source>
</evidence>
<dbReference type="FunFam" id="3.40.50.1100:FF:000003">
    <property type="entry name" value="Cystathionine beta-synthase"/>
    <property type="match status" value="1"/>
</dbReference>
<dbReference type="Gene3D" id="3.40.50.1100">
    <property type="match status" value="2"/>
</dbReference>
<dbReference type="InterPro" id="IPR036052">
    <property type="entry name" value="TrpB-like_PALP_sf"/>
</dbReference>
<dbReference type="InterPro" id="IPR000644">
    <property type="entry name" value="CBS_dom"/>
</dbReference>
<dbReference type="SMART" id="SM00116">
    <property type="entry name" value="CBS"/>
    <property type="match status" value="1"/>
</dbReference>
<dbReference type="PROSITE" id="PS00901">
    <property type="entry name" value="CYS_SYNTHASE"/>
    <property type="match status" value="1"/>
</dbReference>
<dbReference type="EMBL" id="MQWB01000001">
    <property type="protein sequence ID" value="OZC02719.1"/>
    <property type="molecule type" value="Genomic_DNA"/>
</dbReference>
<dbReference type="GO" id="GO:0006535">
    <property type="term" value="P:cysteine biosynthetic process from serine"/>
    <property type="evidence" value="ECO:0007669"/>
    <property type="project" value="InterPro"/>
</dbReference>
<organism evidence="6 7">
    <name type="scientific">Rubricoccus marinus</name>
    <dbReference type="NCBI Taxonomy" id="716817"/>
    <lineage>
        <taxon>Bacteria</taxon>
        <taxon>Pseudomonadati</taxon>
        <taxon>Rhodothermota</taxon>
        <taxon>Rhodothermia</taxon>
        <taxon>Rhodothermales</taxon>
        <taxon>Rubricoccaceae</taxon>
        <taxon>Rubricoccus</taxon>
    </lineage>
</organism>
<dbReference type="SUPFAM" id="SSF54631">
    <property type="entry name" value="CBS-domain pair"/>
    <property type="match status" value="1"/>
</dbReference>
<evidence type="ECO:0000313" key="6">
    <source>
        <dbReference type="EMBL" id="OZC02719.1"/>
    </source>
</evidence>
<dbReference type="OrthoDB" id="9808024at2"/>
<dbReference type="FunFam" id="3.40.50.1100:FF:000118">
    <property type="entry name" value="Related to CYS4-cystathionine beta-synthase"/>
    <property type="match status" value="1"/>
</dbReference>
<evidence type="ECO:0000259" key="5">
    <source>
        <dbReference type="PROSITE" id="PS51371"/>
    </source>
</evidence>
<dbReference type="CDD" id="cd01561">
    <property type="entry name" value="CBS_like"/>
    <property type="match status" value="1"/>
</dbReference>
<feature type="domain" description="CBS" evidence="5">
    <location>
        <begin position="342"/>
        <end position="402"/>
    </location>
</feature>
<proteinExistence type="inferred from homology"/>
<keyword evidence="7" id="KW-1185">Reference proteome</keyword>
<name>A0A259TY90_9BACT</name>
<dbReference type="InterPro" id="IPR001216">
    <property type="entry name" value="P-phosphate_BS"/>
</dbReference>
<comment type="cofactor">
    <cofactor evidence="1">
        <name>pyridoxal 5'-phosphate</name>
        <dbReference type="ChEBI" id="CHEBI:597326"/>
    </cofactor>
</comment>
<dbReference type="Pfam" id="PF00291">
    <property type="entry name" value="PALP"/>
    <property type="match status" value="1"/>
</dbReference>
<evidence type="ECO:0000256" key="2">
    <source>
        <dbReference type="ARBA" id="ARBA00007103"/>
    </source>
</evidence>
<dbReference type="SUPFAM" id="SSF53686">
    <property type="entry name" value="Tryptophan synthase beta subunit-like PLP-dependent enzymes"/>
    <property type="match status" value="1"/>
</dbReference>
<dbReference type="PROSITE" id="PS51371">
    <property type="entry name" value="CBS"/>
    <property type="match status" value="1"/>
</dbReference>
<dbReference type="AlphaFoldDB" id="A0A259TY90"/>
<dbReference type="PANTHER" id="PTHR10314">
    <property type="entry name" value="CYSTATHIONINE BETA-SYNTHASE"/>
    <property type="match status" value="1"/>
</dbReference>
<reference evidence="6 7" key="1">
    <citation type="submission" date="2016-11" db="EMBL/GenBank/DDBJ databases">
        <title>Study of marine rhodopsin-containing bacteria.</title>
        <authorList>
            <person name="Yoshizawa S."/>
            <person name="Kumagai Y."/>
            <person name="Kogure K."/>
        </authorList>
    </citation>
    <scope>NUCLEOTIDE SEQUENCE [LARGE SCALE GENOMIC DNA]</scope>
    <source>
        <strain evidence="6 7">SG-29</strain>
    </source>
</reference>
<dbReference type="Gene3D" id="3.10.580.10">
    <property type="entry name" value="CBS-domain"/>
    <property type="match status" value="1"/>
</dbReference>
<dbReference type="Pfam" id="PF00571">
    <property type="entry name" value="CBS"/>
    <property type="match status" value="1"/>
</dbReference>
<keyword evidence="4" id="KW-0129">CBS domain</keyword>
<gene>
    <name evidence="6" type="ORF">BSZ36_06875</name>
</gene>
<comment type="similarity">
    <text evidence="2">Belongs to the cysteine synthase/cystathionine beta-synthase family.</text>
</comment>
<evidence type="ECO:0000256" key="3">
    <source>
        <dbReference type="ARBA" id="ARBA00022898"/>
    </source>
</evidence>